<evidence type="ECO:0000256" key="1">
    <source>
        <dbReference type="ARBA" id="ARBA00010638"/>
    </source>
</evidence>
<comment type="caution">
    <text evidence="5">The sequence shown here is derived from an EMBL/GenBank/DDBJ whole genome shotgun (WGS) entry which is preliminary data.</text>
</comment>
<dbReference type="EMBL" id="ABXJ01000003">
    <property type="protein sequence ID" value="EEA91762.1"/>
    <property type="molecule type" value="Genomic_DNA"/>
</dbReference>
<organism evidence="5 6">
    <name type="scientific">Collinsella stercoris DSM 13279</name>
    <dbReference type="NCBI Taxonomy" id="445975"/>
    <lineage>
        <taxon>Bacteria</taxon>
        <taxon>Bacillati</taxon>
        <taxon>Actinomycetota</taxon>
        <taxon>Coriobacteriia</taxon>
        <taxon>Coriobacteriales</taxon>
        <taxon>Coriobacteriaceae</taxon>
        <taxon>Collinsella</taxon>
    </lineage>
</organism>
<protein>
    <submittedName>
        <fullName evidence="5">5-formyltetrahydrofolate cyclo-ligase</fullName>
        <ecNumber evidence="5">6.3.3.2</ecNumber>
    </submittedName>
</protein>
<dbReference type="HOGENOM" id="CLU_066245_3_0_11"/>
<dbReference type="PANTHER" id="PTHR23407:SF1">
    <property type="entry name" value="5-FORMYLTETRAHYDROFOLATE CYCLO-LIGASE"/>
    <property type="match status" value="1"/>
</dbReference>
<dbReference type="GeneID" id="98002459"/>
<keyword evidence="5" id="KW-0436">Ligase</keyword>
<feature type="region of interest" description="Disordered" evidence="4">
    <location>
        <begin position="1"/>
        <end position="26"/>
    </location>
</feature>
<evidence type="ECO:0000313" key="6">
    <source>
        <dbReference type="Proteomes" id="UP000003560"/>
    </source>
</evidence>
<keyword evidence="2" id="KW-0547">Nucleotide-binding</keyword>
<dbReference type="AlphaFoldDB" id="B6G7J2"/>
<dbReference type="InterPro" id="IPR037171">
    <property type="entry name" value="NagB/RpiA_transferase-like"/>
</dbReference>
<dbReference type="SUPFAM" id="SSF100950">
    <property type="entry name" value="NagB/RpiA/CoA transferase-like"/>
    <property type="match status" value="1"/>
</dbReference>
<dbReference type="GO" id="GO:0005524">
    <property type="term" value="F:ATP binding"/>
    <property type="evidence" value="ECO:0007669"/>
    <property type="project" value="UniProtKB-KW"/>
</dbReference>
<dbReference type="GO" id="GO:0030272">
    <property type="term" value="F:5-formyltetrahydrofolate cyclo-ligase activity"/>
    <property type="evidence" value="ECO:0007669"/>
    <property type="project" value="UniProtKB-EC"/>
</dbReference>
<proteinExistence type="inferred from homology"/>
<dbReference type="STRING" id="445975.COLSTE_00031"/>
<dbReference type="Proteomes" id="UP000003560">
    <property type="component" value="Unassembled WGS sequence"/>
</dbReference>
<dbReference type="eggNOG" id="COG0212">
    <property type="taxonomic scope" value="Bacteria"/>
</dbReference>
<keyword evidence="6" id="KW-1185">Reference proteome</keyword>
<comment type="similarity">
    <text evidence="1">Belongs to the 5-formyltetrahydrofolate cyclo-ligase family.</text>
</comment>
<dbReference type="RefSeq" id="WP_006719354.1">
    <property type="nucleotide sequence ID" value="NZ_CP085935.1"/>
</dbReference>
<dbReference type="PANTHER" id="PTHR23407">
    <property type="entry name" value="ATPASE INHIBITOR/5-FORMYLTETRAHYDROFOLATE CYCLO-LIGASE"/>
    <property type="match status" value="1"/>
</dbReference>
<evidence type="ECO:0000256" key="4">
    <source>
        <dbReference type="SAM" id="MobiDB-lite"/>
    </source>
</evidence>
<feature type="compositionally biased region" description="Low complexity" evidence="4">
    <location>
        <begin position="1"/>
        <end position="16"/>
    </location>
</feature>
<gene>
    <name evidence="5" type="ORF">COLSTE_00031</name>
</gene>
<sequence>MAPAQRTKTPATTTKSTAHEPGKAQQAILDKKGDVRRAIIEARQELRPGARSTKSREICNQLIEQLRASSIKGKNGQPPTLAVYAALRYEVDLDRFIRGAYAYGYRIVFPCMIPNAAQGAMCMRSVSCNNYLGGNVPFIVDPRKPWGPAVTEEHQTLTSTRAGATRRFIPSRVKGSVPPKDDTRFPVVPPSEIDLVIVPAVAFDAQGNRLGYGLGTYDRYLPQLREDCMLLGVAFAEQEVELVPCDEHDRAIPQFITA</sequence>
<dbReference type="Gene3D" id="3.40.50.10420">
    <property type="entry name" value="NagB/RpiA/CoA transferase-like"/>
    <property type="match status" value="1"/>
</dbReference>
<evidence type="ECO:0000256" key="3">
    <source>
        <dbReference type="ARBA" id="ARBA00022840"/>
    </source>
</evidence>
<dbReference type="InterPro" id="IPR024185">
    <property type="entry name" value="FTHF_cligase-like_sf"/>
</dbReference>
<dbReference type="GO" id="GO:0009396">
    <property type="term" value="P:folic acid-containing compound biosynthetic process"/>
    <property type="evidence" value="ECO:0007669"/>
    <property type="project" value="TreeGrafter"/>
</dbReference>
<evidence type="ECO:0000313" key="5">
    <source>
        <dbReference type="EMBL" id="EEA91762.1"/>
    </source>
</evidence>
<dbReference type="Pfam" id="PF01812">
    <property type="entry name" value="5-FTHF_cyc-lig"/>
    <property type="match status" value="1"/>
</dbReference>
<keyword evidence="3" id="KW-0067">ATP-binding</keyword>
<accession>B6G7J2</accession>
<evidence type="ECO:0000256" key="2">
    <source>
        <dbReference type="ARBA" id="ARBA00022741"/>
    </source>
</evidence>
<dbReference type="InterPro" id="IPR002698">
    <property type="entry name" value="FTHF_cligase"/>
</dbReference>
<dbReference type="OrthoDB" id="3242798at2"/>
<reference evidence="5 6" key="1">
    <citation type="submission" date="2008-10" db="EMBL/GenBank/DDBJ databases">
        <title>Draft genome sequence of Collinsella stercoris (DSM 13279).</title>
        <authorList>
            <person name="Sudarsanam P."/>
            <person name="Ley R."/>
            <person name="Guruge J."/>
            <person name="Turnbaugh P.J."/>
            <person name="Mahowald M."/>
            <person name="Liep D."/>
            <person name="Gordon J."/>
        </authorList>
    </citation>
    <scope>NUCLEOTIDE SEQUENCE [LARGE SCALE GENOMIC DNA]</scope>
    <source>
        <strain evidence="5 6">DSM 13279</strain>
    </source>
</reference>
<name>B6G7J2_9ACTN</name>
<dbReference type="GO" id="GO:0035999">
    <property type="term" value="P:tetrahydrofolate interconversion"/>
    <property type="evidence" value="ECO:0007669"/>
    <property type="project" value="TreeGrafter"/>
</dbReference>
<reference evidence="5 6" key="2">
    <citation type="submission" date="2008-10" db="EMBL/GenBank/DDBJ databases">
        <authorList>
            <person name="Fulton L."/>
            <person name="Clifton S."/>
            <person name="Fulton B."/>
            <person name="Xu J."/>
            <person name="Minx P."/>
            <person name="Pepin K.H."/>
            <person name="Johnson M."/>
            <person name="Thiruvilangam P."/>
            <person name="Bhonagiri V."/>
            <person name="Nash W.E."/>
            <person name="Mardis E.R."/>
            <person name="Wilson R.K."/>
        </authorList>
    </citation>
    <scope>NUCLEOTIDE SEQUENCE [LARGE SCALE GENOMIC DNA]</scope>
    <source>
        <strain evidence="5 6">DSM 13279</strain>
    </source>
</reference>
<dbReference type="EC" id="6.3.3.2" evidence="5"/>